<dbReference type="SUPFAM" id="SSF54106">
    <property type="entry name" value="LysM domain"/>
    <property type="match status" value="1"/>
</dbReference>
<dbReference type="Gene3D" id="3.10.350.10">
    <property type="entry name" value="LysM domain"/>
    <property type="match status" value="1"/>
</dbReference>
<evidence type="ECO:0000259" key="2">
    <source>
        <dbReference type="Pfam" id="PF01476"/>
    </source>
</evidence>
<feature type="transmembrane region" description="Helical" evidence="1">
    <location>
        <begin position="34"/>
        <end position="52"/>
    </location>
</feature>
<evidence type="ECO:0000256" key="1">
    <source>
        <dbReference type="SAM" id="Phobius"/>
    </source>
</evidence>
<dbReference type="InterPro" id="IPR036779">
    <property type="entry name" value="LysM_dom_sf"/>
</dbReference>
<dbReference type="RefSeq" id="WP_396569261.1">
    <property type="nucleotide sequence ID" value="NZ_JBITRD010000003.1"/>
</dbReference>
<protein>
    <submittedName>
        <fullName evidence="3">LysM peptidoglycan-binding domain-containing protein</fullName>
    </submittedName>
</protein>
<accession>A0ABW8AWI4</accession>
<keyword evidence="1" id="KW-0812">Transmembrane</keyword>
<evidence type="ECO:0000313" key="4">
    <source>
        <dbReference type="Proteomes" id="UP001614216"/>
    </source>
</evidence>
<dbReference type="Pfam" id="PF01476">
    <property type="entry name" value="LysM"/>
    <property type="match status" value="1"/>
</dbReference>
<dbReference type="Proteomes" id="UP001614216">
    <property type="component" value="Unassembled WGS sequence"/>
</dbReference>
<keyword evidence="1" id="KW-0472">Membrane</keyword>
<proteinExistence type="predicted"/>
<name>A0ABW8AWI4_9FIRM</name>
<keyword evidence="1" id="KW-1133">Transmembrane helix</keyword>
<dbReference type="EMBL" id="JBITRD010000003">
    <property type="protein sequence ID" value="MFI7844750.1"/>
    <property type="molecule type" value="Genomic_DNA"/>
</dbReference>
<organism evidence="3 4">
    <name type="scientific">Dorea amylophila</name>
    <dbReference type="NCBI Taxonomy" id="2981789"/>
    <lineage>
        <taxon>Bacteria</taxon>
        <taxon>Bacillati</taxon>
        <taxon>Bacillota</taxon>
        <taxon>Clostridia</taxon>
        <taxon>Lachnospirales</taxon>
        <taxon>Lachnospiraceae</taxon>
        <taxon>Dorea</taxon>
    </lineage>
</organism>
<sequence length="134" mass="15587">MDTKRIYRESRGSNYTGYNRASSRRKRSVHVKKLFVGIFSLFMILGLSAFYGSGLVSAHDSAHDNVKDDPVRCKYYKSIQIHSGDTLWNIAEEYITEDYESVNAYITEVKKINKLSSDQIQDSQYLTVPYYDYR</sequence>
<comment type="caution">
    <text evidence="3">The sequence shown here is derived from an EMBL/GenBank/DDBJ whole genome shotgun (WGS) entry which is preliminary data.</text>
</comment>
<dbReference type="InterPro" id="IPR018392">
    <property type="entry name" value="LysM"/>
</dbReference>
<gene>
    <name evidence="3" type="ORF">ACIF0M_04230</name>
</gene>
<reference evidence="3 4" key="1">
    <citation type="submission" date="2024-08" db="EMBL/GenBank/DDBJ databases">
        <authorList>
            <person name="Vancuren S.J."/>
            <person name="Allen-Vercoe E."/>
        </authorList>
    </citation>
    <scope>NUCLEOTIDE SEQUENCE [LARGE SCALE GENOMIC DNA]</scope>
    <source>
        <strain evidence="3 4">16-6-I_42_FAA</strain>
    </source>
</reference>
<evidence type="ECO:0000313" key="3">
    <source>
        <dbReference type="EMBL" id="MFI7844750.1"/>
    </source>
</evidence>
<keyword evidence="4" id="KW-1185">Reference proteome</keyword>
<feature type="domain" description="LysM" evidence="2">
    <location>
        <begin position="81"/>
        <end position="129"/>
    </location>
</feature>